<dbReference type="PANTHER" id="PTHR39335">
    <property type="entry name" value="BLL4220 PROTEIN"/>
    <property type="match status" value="1"/>
</dbReference>
<dbReference type="Proteomes" id="UP000186004">
    <property type="component" value="Unassembled WGS sequence"/>
</dbReference>
<name>A0A1N7FBK5_9ACTN</name>
<dbReference type="OrthoDB" id="597632at2"/>
<keyword evidence="2" id="KW-0732">Signal</keyword>
<feature type="region of interest" description="Disordered" evidence="1">
    <location>
        <begin position="21"/>
        <end position="42"/>
    </location>
</feature>
<dbReference type="STRING" id="1198245.SAMN05444858_13321"/>
<dbReference type="AlphaFoldDB" id="A0A1N7FBK5"/>
<feature type="chain" id="PRO_5038835736" evidence="2">
    <location>
        <begin position="21"/>
        <end position="161"/>
    </location>
</feature>
<dbReference type="RefSeq" id="WP_076473946.1">
    <property type="nucleotide sequence ID" value="NZ_FTNF01000033.1"/>
</dbReference>
<keyword evidence="4" id="KW-1185">Reference proteome</keyword>
<dbReference type="InterPro" id="IPR005297">
    <property type="entry name" value="Lipoprotein_repeat"/>
</dbReference>
<feature type="compositionally biased region" description="Low complexity" evidence="1">
    <location>
        <begin position="22"/>
        <end position="40"/>
    </location>
</feature>
<gene>
    <name evidence="3" type="ORF">SAMN05444858_13321</name>
</gene>
<dbReference type="Pfam" id="PF03640">
    <property type="entry name" value="Lipoprotein_15"/>
    <property type="match status" value="2"/>
</dbReference>
<reference evidence="3" key="1">
    <citation type="submission" date="2017-01" db="EMBL/GenBank/DDBJ databases">
        <authorList>
            <person name="Mah S.A."/>
            <person name="Swanson W.J."/>
            <person name="Moy G.W."/>
            <person name="Vacquier V.D."/>
        </authorList>
    </citation>
    <scope>NUCLEOTIDE SEQUENCE [LARGE SCALE GENOMIC DNA]</scope>
    <source>
        <strain evidence="3">DSM 45758</strain>
    </source>
</reference>
<feature type="signal peptide" evidence="2">
    <location>
        <begin position="1"/>
        <end position="20"/>
    </location>
</feature>
<dbReference type="GO" id="GO:0043448">
    <property type="term" value="P:alkane catabolic process"/>
    <property type="evidence" value="ECO:0007669"/>
    <property type="project" value="TreeGrafter"/>
</dbReference>
<evidence type="ECO:0000256" key="2">
    <source>
        <dbReference type="SAM" id="SignalP"/>
    </source>
</evidence>
<dbReference type="PROSITE" id="PS51257">
    <property type="entry name" value="PROKAR_LIPOPROTEIN"/>
    <property type="match status" value="1"/>
</dbReference>
<dbReference type="PANTHER" id="PTHR39335:SF1">
    <property type="entry name" value="BLL4220 PROTEIN"/>
    <property type="match status" value="1"/>
</dbReference>
<evidence type="ECO:0000313" key="3">
    <source>
        <dbReference type="EMBL" id="SIR97731.1"/>
    </source>
</evidence>
<evidence type="ECO:0000256" key="1">
    <source>
        <dbReference type="SAM" id="MobiDB-lite"/>
    </source>
</evidence>
<accession>A0A1N7FBK5</accession>
<keyword evidence="3" id="KW-0449">Lipoprotein</keyword>
<dbReference type="EMBL" id="FTNF01000033">
    <property type="protein sequence ID" value="SIR97731.1"/>
    <property type="molecule type" value="Genomic_DNA"/>
</dbReference>
<protein>
    <submittedName>
        <fullName evidence="3">Predicted lipoprotein with conserved Yx(FWY)xxD motif</fullName>
    </submittedName>
</protein>
<proteinExistence type="predicted"/>
<organism evidence="3 4">
    <name type="scientific">Micromonospora avicenniae</name>
    <dbReference type="NCBI Taxonomy" id="1198245"/>
    <lineage>
        <taxon>Bacteria</taxon>
        <taxon>Bacillati</taxon>
        <taxon>Actinomycetota</taxon>
        <taxon>Actinomycetes</taxon>
        <taxon>Micromonosporales</taxon>
        <taxon>Micromonosporaceae</taxon>
        <taxon>Micromonospora</taxon>
    </lineage>
</organism>
<evidence type="ECO:0000313" key="4">
    <source>
        <dbReference type="Proteomes" id="UP000186004"/>
    </source>
</evidence>
<sequence length="161" mass="16729">MRTPMIILGVVLIATTAACGSTSGPAGQGAPTTAGRPGAGDQNAVRVKVEESSLGPILTDQNGRTLYAFRNDKGRTSSCTDECVATWPALISREPATTGTGASRELLSQTDRAEGTSQATYGDWPLYYYVGDVGPGDVDGQGVDDVWFVVGADGKLIKTMP</sequence>